<dbReference type="AlphaFoldDB" id="A0A6A4SB10"/>
<dbReference type="Proteomes" id="UP000438429">
    <property type="component" value="Unassembled WGS sequence"/>
</dbReference>
<reference evidence="1 2" key="1">
    <citation type="submission" date="2019-06" db="EMBL/GenBank/DDBJ databases">
        <title>Draft genomes of female and male turbot (Scophthalmus maximus).</title>
        <authorList>
            <person name="Xu H."/>
            <person name="Xu X.-W."/>
            <person name="Shao C."/>
            <person name="Chen S."/>
        </authorList>
    </citation>
    <scope>NUCLEOTIDE SEQUENCE [LARGE SCALE GENOMIC DNA]</scope>
    <source>
        <strain evidence="1">Ysfricsl-2016a</strain>
        <tissue evidence="1">Blood</tissue>
    </source>
</reference>
<protein>
    <submittedName>
        <fullName evidence="1">Uncharacterized protein</fullName>
    </submittedName>
</protein>
<dbReference type="EMBL" id="VEVO01000018">
    <property type="protein sequence ID" value="KAF0027984.1"/>
    <property type="molecule type" value="Genomic_DNA"/>
</dbReference>
<evidence type="ECO:0000313" key="2">
    <source>
        <dbReference type="Proteomes" id="UP000438429"/>
    </source>
</evidence>
<evidence type="ECO:0000313" key="1">
    <source>
        <dbReference type="EMBL" id="KAF0027984.1"/>
    </source>
</evidence>
<proteinExistence type="predicted"/>
<sequence length="165" mass="18801">MSHSSDVSIDIRWTDDVVGVAESDASFLWSTDELVETSLFFESQKLSFFLSKLQLPRILRLPCSSEKCRKASEHLNFSLHKYEDTKMSRPSGKKKISCCRRAPRRSVRPKPGEKELCSRRVHNERFLKEASVTDSPCSESAQLLCTDVLGLLRIHSSMKSITFLC</sequence>
<accession>A0A6A4SB10</accession>
<comment type="caution">
    <text evidence="1">The sequence shown here is derived from an EMBL/GenBank/DDBJ whole genome shotgun (WGS) entry which is preliminary data.</text>
</comment>
<name>A0A6A4SB10_SCOMX</name>
<organism evidence="1 2">
    <name type="scientific">Scophthalmus maximus</name>
    <name type="common">Turbot</name>
    <name type="synonym">Psetta maxima</name>
    <dbReference type="NCBI Taxonomy" id="52904"/>
    <lineage>
        <taxon>Eukaryota</taxon>
        <taxon>Metazoa</taxon>
        <taxon>Chordata</taxon>
        <taxon>Craniata</taxon>
        <taxon>Vertebrata</taxon>
        <taxon>Euteleostomi</taxon>
        <taxon>Actinopterygii</taxon>
        <taxon>Neopterygii</taxon>
        <taxon>Teleostei</taxon>
        <taxon>Neoteleostei</taxon>
        <taxon>Acanthomorphata</taxon>
        <taxon>Carangaria</taxon>
        <taxon>Pleuronectiformes</taxon>
        <taxon>Pleuronectoidei</taxon>
        <taxon>Scophthalmidae</taxon>
        <taxon>Scophthalmus</taxon>
    </lineage>
</organism>
<gene>
    <name evidence="1" type="ORF">F2P81_020725</name>
</gene>